<dbReference type="RefSeq" id="WP_143466295.1">
    <property type="nucleotide sequence ID" value="NZ_BCMJ01000004.1"/>
</dbReference>
<reference evidence="3 4" key="1">
    <citation type="submission" date="2015-11" db="EMBL/GenBank/DDBJ databases">
        <title>Draft genome sequences of new species of the genus Lactobacillus isolated from orchardgrass silage.</title>
        <authorList>
            <person name="Tohno M."/>
            <person name="Tanizawa Y."/>
            <person name="Arita M."/>
        </authorList>
    </citation>
    <scope>NUCLEOTIDE SEQUENCE [LARGE SCALE GENOMIC DNA]</scope>
    <source>
        <strain evidence="3 4">IWT5</strain>
    </source>
</reference>
<dbReference type="EMBL" id="BCMJ01000004">
    <property type="protein sequence ID" value="GAX08217.1"/>
    <property type="molecule type" value="Genomic_DNA"/>
</dbReference>
<dbReference type="InterPro" id="IPR027954">
    <property type="entry name" value="Transcobalamin-like_C"/>
</dbReference>
<dbReference type="OrthoDB" id="2356646at2"/>
<evidence type="ECO:0000313" key="3">
    <source>
        <dbReference type="EMBL" id="GAX08217.1"/>
    </source>
</evidence>
<organism evidence="3 4">
    <name type="scientific">Secundilactobacillus silagincola</name>
    <dbReference type="NCBI Taxonomy" id="1714681"/>
    <lineage>
        <taxon>Bacteria</taxon>
        <taxon>Bacillati</taxon>
        <taxon>Bacillota</taxon>
        <taxon>Bacilli</taxon>
        <taxon>Lactobacillales</taxon>
        <taxon>Lactobacillaceae</taxon>
        <taxon>Secundilactobacillus</taxon>
    </lineage>
</organism>
<dbReference type="Gene3D" id="2.170.130.30">
    <property type="match status" value="1"/>
</dbReference>
<comment type="caution">
    <text evidence="3">The sequence shown here is derived from an EMBL/GenBank/DDBJ whole genome shotgun (WGS) entry which is preliminary data.</text>
</comment>
<feature type="compositionally biased region" description="Low complexity" evidence="1">
    <location>
        <begin position="39"/>
        <end position="66"/>
    </location>
</feature>
<keyword evidence="4" id="KW-1185">Reference proteome</keyword>
<dbReference type="AlphaFoldDB" id="A0A1Z5J2H9"/>
<dbReference type="Proteomes" id="UP000223370">
    <property type="component" value="Unassembled WGS sequence"/>
</dbReference>
<dbReference type="Pfam" id="PF14478">
    <property type="entry name" value="DUF4430"/>
    <property type="match status" value="1"/>
</dbReference>
<evidence type="ECO:0000256" key="1">
    <source>
        <dbReference type="SAM" id="MobiDB-lite"/>
    </source>
</evidence>
<evidence type="ECO:0000313" key="4">
    <source>
        <dbReference type="Proteomes" id="UP000223370"/>
    </source>
</evidence>
<protein>
    <recommendedName>
        <fullName evidence="2">Transcobalamin-like C-terminal domain-containing protein</fullName>
    </recommendedName>
</protein>
<sequence precursor="true">MSKRKITMIVLSLLVIIGLGFAGYSAMNKGNKSANNTYSSDKTSASSTSKAPAKSASAASSTSAASKPEKKATGKSKSETAALKNESQEKNKSKAKIATIKKNHHSSASASKVVATAKAPAHKSASASTCSLTVRGPISKGNKVMLRGSRVEITRGETVASVLKKVAKEKHVSLAYQGGGGSTYIRGIGGLFEFDHGSGSGWLYSVNNKFPGYAAGKKKVKSGDNIQWLYTENLGKDRHSPVASQH</sequence>
<proteinExistence type="predicted"/>
<feature type="compositionally biased region" description="Basic residues" evidence="1">
    <location>
        <begin position="93"/>
        <end position="105"/>
    </location>
</feature>
<feature type="compositionally biased region" description="Basic and acidic residues" evidence="1">
    <location>
        <begin position="67"/>
        <end position="78"/>
    </location>
</feature>
<gene>
    <name evidence="3" type="ORF">IWT5_01370</name>
</gene>
<name>A0A1Z5J2H9_9LACO</name>
<feature type="domain" description="Transcobalamin-like C-terminal" evidence="2">
    <location>
        <begin position="156"/>
        <end position="231"/>
    </location>
</feature>
<feature type="region of interest" description="Disordered" evidence="1">
    <location>
        <begin position="35"/>
        <end position="111"/>
    </location>
</feature>
<evidence type="ECO:0000259" key="2">
    <source>
        <dbReference type="Pfam" id="PF14478"/>
    </source>
</evidence>
<accession>A0A1Z5J2H9</accession>